<keyword evidence="6 9" id="KW-1133">Transmembrane helix</keyword>
<feature type="transmembrane region" description="Helical" evidence="9">
    <location>
        <begin position="61"/>
        <end position="80"/>
    </location>
</feature>
<dbReference type="PANTHER" id="PTHR34295">
    <property type="entry name" value="BIOTIN TRANSPORTER BIOY"/>
    <property type="match status" value="1"/>
</dbReference>
<dbReference type="GO" id="GO:0015225">
    <property type="term" value="F:biotin transmembrane transporter activity"/>
    <property type="evidence" value="ECO:0007669"/>
    <property type="project" value="UniProtKB-UniRule"/>
</dbReference>
<dbReference type="PIRSF" id="PIRSF016661">
    <property type="entry name" value="BioY"/>
    <property type="match status" value="1"/>
</dbReference>
<evidence type="ECO:0000256" key="2">
    <source>
        <dbReference type="ARBA" id="ARBA00010692"/>
    </source>
</evidence>
<evidence type="ECO:0000256" key="6">
    <source>
        <dbReference type="ARBA" id="ARBA00022989"/>
    </source>
</evidence>
<reference evidence="10 11" key="1">
    <citation type="submission" date="2019-07" db="EMBL/GenBank/DDBJ databases">
        <title>Whole genome shotgun sequence of Enterococcus thailandicus NBRC 101867.</title>
        <authorList>
            <person name="Hosoyama A."/>
            <person name="Uohara A."/>
            <person name="Ohji S."/>
            <person name="Ichikawa N."/>
        </authorList>
    </citation>
    <scope>NUCLEOTIDE SEQUENCE [LARGE SCALE GENOMIC DNA]</scope>
    <source>
        <strain evidence="10 11">NBRC 101867</strain>
    </source>
</reference>
<dbReference type="PANTHER" id="PTHR34295:SF4">
    <property type="entry name" value="BIOTIN TRANSPORTER BIOY-RELATED"/>
    <property type="match status" value="1"/>
</dbReference>
<evidence type="ECO:0000313" key="11">
    <source>
        <dbReference type="Proteomes" id="UP000321361"/>
    </source>
</evidence>
<name>A0A510WG13_ENTTH</name>
<keyword evidence="3 8" id="KW-0813">Transport</keyword>
<dbReference type="AlphaFoldDB" id="A0A510WG13"/>
<feature type="transmembrane region" description="Helical" evidence="9">
    <location>
        <begin position="20"/>
        <end position="41"/>
    </location>
</feature>
<dbReference type="Gene3D" id="1.10.1760.20">
    <property type="match status" value="1"/>
</dbReference>
<evidence type="ECO:0000256" key="9">
    <source>
        <dbReference type="SAM" id="Phobius"/>
    </source>
</evidence>
<keyword evidence="5 9" id="KW-0812">Transmembrane</keyword>
<proteinExistence type="inferred from homology"/>
<comment type="subcellular location">
    <subcellularLocation>
        <location evidence="1 8">Cell membrane</location>
        <topology evidence="1 8">Multi-pass membrane protein</topology>
    </subcellularLocation>
</comment>
<feature type="transmembrane region" description="Helical" evidence="9">
    <location>
        <begin position="158"/>
        <end position="176"/>
    </location>
</feature>
<feature type="transmembrane region" description="Helical" evidence="9">
    <location>
        <begin position="87"/>
        <end position="108"/>
    </location>
</feature>
<dbReference type="EMBL" id="BJUG01000017">
    <property type="protein sequence ID" value="GEK38099.1"/>
    <property type="molecule type" value="Genomic_DNA"/>
</dbReference>
<dbReference type="Pfam" id="PF02632">
    <property type="entry name" value="BioY"/>
    <property type="match status" value="1"/>
</dbReference>
<keyword evidence="7 8" id="KW-0472">Membrane</keyword>
<gene>
    <name evidence="10" type="ORF">ETH01_23860</name>
</gene>
<accession>A0A510WG13</accession>
<dbReference type="InterPro" id="IPR003784">
    <property type="entry name" value="BioY"/>
</dbReference>
<keyword evidence="4 8" id="KW-1003">Cell membrane</keyword>
<evidence type="ECO:0000313" key="10">
    <source>
        <dbReference type="EMBL" id="GEK38099.1"/>
    </source>
</evidence>
<evidence type="ECO:0000256" key="5">
    <source>
        <dbReference type="ARBA" id="ARBA00022692"/>
    </source>
</evidence>
<evidence type="ECO:0000256" key="4">
    <source>
        <dbReference type="ARBA" id="ARBA00022475"/>
    </source>
</evidence>
<comment type="similarity">
    <text evidence="2 8">Belongs to the BioY family.</text>
</comment>
<dbReference type="Proteomes" id="UP000321361">
    <property type="component" value="Unassembled WGS sequence"/>
</dbReference>
<evidence type="ECO:0000256" key="1">
    <source>
        <dbReference type="ARBA" id="ARBA00004651"/>
    </source>
</evidence>
<organism evidence="10 11">
    <name type="scientific">Enterococcus thailandicus</name>
    <dbReference type="NCBI Taxonomy" id="417368"/>
    <lineage>
        <taxon>Bacteria</taxon>
        <taxon>Bacillati</taxon>
        <taxon>Bacillota</taxon>
        <taxon>Bacilli</taxon>
        <taxon>Lactobacillales</taxon>
        <taxon>Enterococcaceae</taxon>
        <taxon>Enterococcus</taxon>
    </lineage>
</organism>
<evidence type="ECO:0000256" key="7">
    <source>
        <dbReference type="ARBA" id="ARBA00023136"/>
    </source>
</evidence>
<evidence type="ECO:0000256" key="8">
    <source>
        <dbReference type="PIRNR" id="PIRNR016661"/>
    </source>
</evidence>
<dbReference type="GO" id="GO:0005886">
    <property type="term" value="C:plasma membrane"/>
    <property type="evidence" value="ECO:0007669"/>
    <property type="project" value="UniProtKB-SubCell"/>
</dbReference>
<protein>
    <recommendedName>
        <fullName evidence="8">Biotin transporter</fullName>
    </recommendedName>
</protein>
<feature type="transmembrane region" description="Helical" evidence="9">
    <location>
        <begin position="120"/>
        <end position="146"/>
    </location>
</feature>
<comment type="caution">
    <text evidence="10">The sequence shown here is derived from an EMBL/GenBank/DDBJ whole genome shotgun (WGS) entry which is preliminary data.</text>
</comment>
<evidence type="ECO:0000256" key="3">
    <source>
        <dbReference type="ARBA" id="ARBA00022448"/>
    </source>
</evidence>
<sequence>MDKKMKSTREFDVKILTKMALFLALIIVSGMIAIPVPAIGVPVVLQNMIIMLTAGFLGKKYGTITIGMFLALVFMGVPILSGGRGGLAVLFSPSGGFLIGFLLCGFIICPMLEKIGSDTYWKILLAFIVGGALFINILGSFTLAYFSHQSLWIGLKMAAFFVPIDIGKSIIAAIIYQRLKKYTVSGEAK</sequence>
<dbReference type="OrthoDB" id="9803495at2"/>